<keyword evidence="2 5" id="KW-0808">Transferase</keyword>
<dbReference type="STRING" id="1486859.SAMN05444273_10128"/>
<dbReference type="Pfam" id="PF01189">
    <property type="entry name" value="Methyltr_RsmB-F"/>
    <property type="match status" value="1"/>
</dbReference>
<dbReference type="PANTHER" id="PTHR22807:SF53">
    <property type="entry name" value="RIBOSOMAL RNA SMALL SUBUNIT METHYLTRANSFERASE B-RELATED"/>
    <property type="match status" value="1"/>
</dbReference>
<dbReference type="PANTHER" id="PTHR22807">
    <property type="entry name" value="NOP2 YEAST -RELATED NOL1/NOP2/FMU SUN DOMAIN-CONTAINING"/>
    <property type="match status" value="1"/>
</dbReference>
<feature type="binding site" evidence="5">
    <location>
        <position position="251"/>
    </location>
    <ligand>
        <name>S-adenosyl-L-methionine</name>
        <dbReference type="ChEBI" id="CHEBI:59789"/>
    </ligand>
</feature>
<proteinExistence type="inferred from homology"/>
<feature type="domain" description="SAM-dependent MTase RsmB/NOP-type" evidence="6">
    <location>
        <begin position="140"/>
        <end position="393"/>
    </location>
</feature>
<dbReference type="SUPFAM" id="SSF53335">
    <property type="entry name" value="S-adenosyl-L-methionine-dependent methyltransferases"/>
    <property type="match status" value="1"/>
</dbReference>
<evidence type="ECO:0000313" key="7">
    <source>
        <dbReference type="EMBL" id="SHE30126.1"/>
    </source>
</evidence>
<dbReference type="AlphaFoldDB" id="A0A1M4SD53"/>
<sequence>MTPAARLSAAIEVLDQYLSGTAAEKALTNWARRSRFAGSKDRAAVRDIVFDCLRKRGAYARLELTGRGLVICHAAAKSTSVEEVSDLFSGEGHAPSALVAEERVALISTSPRDSVEAVYNMPEWLSEELKTSVGAGAEAIASGLTERATTFLRVNLSRWSLKNAIGLLAKDGVIAIPHDLAKTALEVVENPRKIAASTAYISGLVELQDAASQSLCEGLPAANRMLDYCAGGGGKVLAYGDKNKAALFAHDANPQRLRDLGPRAKRAGLKVQVLTTEACKTAAPFDLVLCDVPCSGSGAWRRSPEGKWALTHDAFADLLVVQQEILREAAPLVAPDGVLAFATCSVFRRENEDQIAKFCDDNDGWHCSFERRYSPLEGGDGFYIAYLTRPKPS</sequence>
<dbReference type="Gene3D" id="3.40.50.150">
    <property type="entry name" value="Vaccinia Virus protein VP39"/>
    <property type="match status" value="1"/>
</dbReference>
<dbReference type="InterPro" id="IPR023267">
    <property type="entry name" value="RCMT"/>
</dbReference>
<keyword evidence="4 5" id="KW-0694">RNA-binding</keyword>
<dbReference type="EMBL" id="FQUV01000001">
    <property type="protein sequence ID" value="SHE30126.1"/>
    <property type="molecule type" value="Genomic_DNA"/>
</dbReference>
<evidence type="ECO:0000256" key="3">
    <source>
        <dbReference type="ARBA" id="ARBA00022691"/>
    </source>
</evidence>
<dbReference type="GO" id="GO:0008173">
    <property type="term" value="F:RNA methyltransferase activity"/>
    <property type="evidence" value="ECO:0007669"/>
    <property type="project" value="InterPro"/>
</dbReference>
<feature type="active site" description="Nucleophile" evidence="5">
    <location>
        <position position="344"/>
    </location>
</feature>
<keyword evidence="3 5" id="KW-0949">S-adenosyl-L-methionine</keyword>
<feature type="binding site" evidence="5">
    <location>
        <position position="291"/>
    </location>
    <ligand>
        <name>S-adenosyl-L-methionine</name>
        <dbReference type="ChEBI" id="CHEBI:59789"/>
    </ligand>
</feature>
<name>A0A1M4SD53_9RHOB</name>
<dbReference type="Pfam" id="PF22458">
    <property type="entry name" value="RsmF-B_ferredox"/>
    <property type="match status" value="1"/>
</dbReference>
<keyword evidence="1 5" id="KW-0489">Methyltransferase</keyword>
<protein>
    <submittedName>
        <fullName evidence="7">16S rRNA (Cytosine967-C5)-methyltransferase</fullName>
    </submittedName>
</protein>
<dbReference type="GO" id="GO:0001510">
    <property type="term" value="P:RNA methylation"/>
    <property type="evidence" value="ECO:0007669"/>
    <property type="project" value="InterPro"/>
</dbReference>
<gene>
    <name evidence="7" type="ORF">SAMN05444273_10128</name>
</gene>
<dbReference type="OrthoDB" id="9810297at2"/>
<dbReference type="RefSeq" id="WP_073138604.1">
    <property type="nucleotide sequence ID" value="NZ_FQUV01000001.1"/>
</dbReference>
<organism evidence="7 8">
    <name type="scientific">Litoreibacter ascidiaceicola</name>
    <dbReference type="NCBI Taxonomy" id="1486859"/>
    <lineage>
        <taxon>Bacteria</taxon>
        <taxon>Pseudomonadati</taxon>
        <taxon>Pseudomonadota</taxon>
        <taxon>Alphaproteobacteria</taxon>
        <taxon>Rhodobacterales</taxon>
        <taxon>Roseobacteraceae</taxon>
        <taxon>Litoreibacter</taxon>
    </lineage>
</organism>
<reference evidence="8" key="1">
    <citation type="submission" date="2016-11" db="EMBL/GenBank/DDBJ databases">
        <authorList>
            <person name="Varghese N."/>
            <person name="Submissions S."/>
        </authorList>
    </citation>
    <scope>NUCLEOTIDE SEQUENCE [LARGE SCALE GENOMIC DNA]</scope>
    <source>
        <strain evidence="8">DSM 100566</strain>
    </source>
</reference>
<dbReference type="PROSITE" id="PS51686">
    <property type="entry name" value="SAM_MT_RSMB_NOP"/>
    <property type="match status" value="1"/>
</dbReference>
<dbReference type="InterPro" id="IPR049560">
    <property type="entry name" value="MeTrfase_RsmB-F_NOP2_cat"/>
</dbReference>
<dbReference type="InterPro" id="IPR054728">
    <property type="entry name" value="RsmB-like_ferredoxin"/>
</dbReference>
<dbReference type="GO" id="GO:0003723">
    <property type="term" value="F:RNA binding"/>
    <property type="evidence" value="ECO:0007669"/>
    <property type="project" value="UniProtKB-UniRule"/>
</dbReference>
<dbReference type="Gene3D" id="3.30.70.1170">
    <property type="entry name" value="Sun protein, domain 3"/>
    <property type="match status" value="1"/>
</dbReference>
<keyword evidence="8" id="KW-1185">Reference proteome</keyword>
<evidence type="ECO:0000259" key="6">
    <source>
        <dbReference type="PROSITE" id="PS51686"/>
    </source>
</evidence>
<comment type="caution">
    <text evidence="5">Lacks conserved residue(s) required for the propagation of feature annotation.</text>
</comment>
<dbReference type="InterPro" id="IPR029063">
    <property type="entry name" value="SAM-dependent_MTases_sf"/>
</dbReference>
<dbReference type="Proteomes" id="UP000184144">
    <property type="component" value="Unassembled WGS sequence"/>
</dbReference>
<accession>A0A1M4SD53</accession>
<evidence type="ECO:0000256" key="2">
    <source>
        <dbReference type="ARBA" id="ARBA00022679"/>
    </source>
</evidence>
<comment type="similarity">
    <text evidence="5">Belongs to the class I-like SAM-binding methyltransferase superfamily. RsmB/NOP family.</text>
</comment>
<evidence type="ECO:0000256" key="5">
    <source>
        <dbReference type="PROSITE-ProRule" id="PRU01023"/>
    </source>
</evidence>
<dbReference type="InterPro" id="IPR001678">
    <property type="entry name" value="MeTrfase_RsmB-F_NOP2_dom"/>
</dbReference>
<evidence type="ECO:0000256" key="4">
    <source>
        <dbReference type="ARBA" id="ARBA00022884"/>
    </source>
</evidence>
<evidence type="ECO:0000313" key="8">
    <source>
        <dbReference type="Proteomes" id="UP000184144"/>
    </source>
</evidence>
<evidence type="ECO:0000256" key="1">
    <source>
        <dbReference type="ARBA" id="ARBA00022603"/>
    </source>
</evidence>
<dbReference type="PRINTS" id="PR02008">
    <property type="entry name" value="RCMTFAMILY"/>
</dbReference>